<dbReference type="RefSeq" id="WP_171103118.1">
    <property type="nucleotide sequence ID" value="NZ_BMPT01000022.1"/>
</dbReference>
<feature type="transmembrane region" description="Helical" evidence="1">
    <location>
        <begin position="20"/>
        <end position="40"/>
    </location>
</feature>
<keyword evidence="1" id="KW-1133">Transmembrane helix</keyword>
<dbReference type="EMBL" id="BMPT01000022">
    <property type="protein sequence ID" value="GGM40842.1"/>
    <property type="molecule type" value="Genomic_DNA"/>
</dbReference>
<comment type="caution">
    <text evidence="2">The sequence shown here is derived from an EMBL/GenBank/DDBJ whole genome shotgun (WGS) entry which is preliminary data.</text>
</comment>
<gene>
    <name evidence="2" type="ORF">GCM10010102_40440</name>
</gene>
<dbReference type="Proteomes" id="UP000655589">
    <property type="component" value="Unassembled WGS sequence"/>
</dbReference>
<evidence type="ECO:0000313" key="2">
    <source>
        <dbReference type="EMBL" id="GGM40842.1"/>
    </source>
</evidence>
<reference evidence="2" key="1">
    <citation type="journal article" date="2014" name="Int. J. Syst. Evol. Microbiol.">
        <title>Complete genome sequence of Corynebacterium casei LMG S-19264T (=DSM 44701T), isolated from a smear-ripened cheese.</title>
        <authorList>
            <consortium name="US DOE Joint Genome Institute (JGI-PGF)"/>
            <person name="Walter F."/>
            <person name="Albersmeier A."/>
            <person name="Kalinowski J."/>
            <person name="Ruckert C."/>
        </authorList>
    </citation>
    <scope>NUCLEOTIDE SEQUENCE</scope>
    <source>
        <strain evidence="2">JCM 3051</strain>
    </source>
</reference>
<feature type="transmembrane region" description="Helical" evidence="1">
    <location>
        <begin position="52"/>
        <end position="72"/>
    </location>
</feature>
<dbReference type="AlphaFoldDB" id="A0A8H9GNB2"/>
<sequence>MTDETRPATSTEVPASAAPITLGLVLILGGLVLLYLPALLDMLGGGEGAALLLWFLGGAGLIAGVVQLVIGIHRLADNVDRAARAVLEARRD</sequence>
<keyword evidence="3" id="KW-1185">Reference proteome</keyword>
<name>A0A8H9GNB2_9MICO</name>
<protein>
    <submittedName>
        <fullName evidence="2">Uncharacterized protein</fullName>
    </submittedName>
</protein>
<evidence type="ECO:0000313" key="3">
    <source>
        <dbReference type="Proteomes" id="UP000655589"/>
    </source>
</evidence>
<reference evidence="2" key="2">
    <citation type="submission" date="2020-09" db="EMBL/GenBank/DDBJ databases">
        <authorList>
            <person name="Sun Q."/>
            <person name="Ohkuma M."/>
        </authorList>
    </citation>
    <scope>NUCLEOTIDE SEQUENCE</scope>
    <source>
        <strain evidence="2">JCM 3051</strain>
    </source>
</reference>
<keyword evidence="1" id="KW-0812">Transmembrane</keyword>
<organism evidence="2 3">
    <name type="scientific">Promicromonospora citrea</name>
    <dbReference type="NCBI Taxonomy" id="43677"/>
    <lineage>
        <taxon>Bacteria</taxon>
        <taxon>Bacillati</taxon>
        <taxon>Actinomycetota</taxon>
        <taxon>Actinomycetes</taxon>
        <taxon>Micrococcales</taxon>
        <taxon>Promicromonosporaceae</taxon>
        <taxon>Promicromonospora</taxon>
    </lineage>
</organism>
<proteinExistence type="predicted"/>
<keyword evidence="1" id="KW-0472">Membrane</keyword>
<evidence type="ECO:0000256" key="1">
    <source>
        <dbReference type="SAM" id="Phobius"/>
    </source>
</evidence>
<accession>A0A8H9GNB2</accession>